<dbReference type="PANTHER" id="PTHR43309">
    <property type="entry name" value="5-OXOPROLINASE SUBUNIT C"/>
    <property type="match status" value="1"/>
</dbReference>
<feature type="domain" description="Carboxyltransferase" evidence="4">
    <location>
        <begin position="25"/>
        <end position="294"/>
    </location>
</feature>
<dbReference type="GO" id="GO:0005524">
    <property type="term" value="F:ATP binding"/>
    <property type="evidence" value="ECO:0007669"/>
    <property type="project" value="UniProtKB-KW"/>
</dbReference>
<dbReference type="GO" id="GO:0016787">
    <property type="term" value="F:hydrolase activity"/>
    <property type="evidence" value="ECO:0007669"/>
    <property type="project" value="UniProtKB-KW"/>
</dbReference>
<evidence type="ECO:0000256" key="1">
    <source>
        <dbReference type="ARBA" id="ARBA00022741"/>
    </source>
</evidence>
<dbReference type="AlphaFoldDB" id="A0A177YK11"/>
<dbReference type="SMART" id="SM00797">
    <property type="entry name" value="AHS2"/>
    <property type="match status" value="1"/>
</dbReference>
<organism evidence="5 6">
    <name type="scientific">Rhodococcoides kyotonense</name>
    <dbReference type="NCBI Taxonomy" id="398843"/>
    <lineage>
        <taxon>Bacteria</taxon>
        <taxon>Bacillati</taxon>
        <taxon>Actinomycetota</taxon>
        <taxon>Actinomycetes</taxon>
        <taxon>Mycobacteriales</taxon>
        <taxon>Nocardiaceae</taxon>
        <taxon>Rhodococcoides</taxon>
    </lineage>
</organism>
<evidence type="ECO:0000313" key="6">
    <source>
        <dbReference type="Proteomes" id="UP000077519"/>
    </source>
</evidence>
<dbReference type="SUPFAM" id="SSF50891">
    <property type="entry name" value="Cyclophilin-like"/>
    <property type="match status" value="1"/>
</dbReference>
<dbReference type="InterPro" id="IPR052708">
    <property type="entry name" value="PxpC"/>
</dbReference>
<proteinExistence type="predicted"/>
<evidence type="ECO:0000259" key="4">
    <source>
        <dbReference type="SMART" id="SM00797"/>
    </source>
</evidence>
<evidence type="ECO:0000256" key="3">
    <source>
        <dbReference type="ARBA" id="ARBA00022840"/>
    </source>
</evidence>
<evidence type="ECO:0000313" key="5">
    <source>
        <dbReference type="EMBL" id="OAK55902.1"/>
    </source>
</evidence>
<keyword evidence="1" id="KW-0547">Nucleotide-binding</keyword>
<dbReference type="Proteomes" id="UP000077519">
    <property type="component" value="Unassembled WGS sequence"/>
</dbReference>
<reference evidence="5 6" key="1">
    <citation type="submission" date="2016-03" db="EMBL/GenBank/DDBJ databases">
        <title>Genome sequence of Rhodococcus kyotonensis KB10.</title>
        <authorList>
            <person name="Jeong H."/>
            <person name="Hong C.E."/>
            <person name="Jo S.H."/>
            <person name="Park J.M."/>
        </authorList>
    </citation>
    <scope>NUCLEOTIDE SEQUENCE [LARGE SCALE GENOMIC DNA]</scope>
    <source>
        <strain evidence="5 6">KB10</strain>
    </source>
</reference>
<evidence type="ECO:0000256" key="2">
    <source>
        <dbReference type="ARBA" id="ARBA00022801"/>
    </source>
</evidence>
<dbReference type="EMBL" id="LVHI01000007">
    <property type="protein sequence ID" value="OAK55902.1"/>
    <property type="molecule type" value="Genomic_DNA"/>
</dbReference>
<protein>
    <submittedName>
        <fullName evidence="5">Allophanate hydrolase</fullName>
    </submittedName>
</protein>
<keyword evidence="6" id="KW-1185">Reference proteome</keyword>
<dbReference type="InterPro" id="IPR029000">
    <property type="entry name" value="Cyclophilin-like_dom_sf"/>
</dbReference>
<dbReference type="InterPro" id="IPR003778">
    <property type="entry name" value="CT_A_B"/>
</dbReference>
<keyword evidence="3" id="KW-0067">ATP-binding</keyword>
<comment type="caution">
    <text evidence="5">The sequence shown here is derived from an EMBL/GenBank/DDBJ whole genome shotgun (WGS) entry which is preliminary data.</text>
</comment>
<dbReference type="RefSeq" id="WP_068423133.1">
    <property type="nucleotide sequence ID" value="NZ_LVHI01000007.1"/>
</dbReference>
<dbReference type="PANTHER" id="PTHR43309:SF3">
    <property type="entry name" value="5-OXOPROLINASE SUBUNIT C"/>
    <property type="match status" value="1"/>
</dbReference>
<dbReference type="NCBIfam" id="TIGR00724">
    <property type="entry name" value="urea_amlyse_rel"/>
    <property type="match status" value="1"/>
</dbReference>
<gene>
    <name evidence="5" type="ORF">A3K89_18470</name>
</gene>
<name>A0A177YK11_9NOCA</name>
<dbReference type="Gene3D" id="2.40.100.10">
    <property type="entry name" value="Cyclophilin-like"/>
    <property type="match status" value="1"/>
</dbReference>
<sequence>MTAIEILEPGPLCTIQDRGRVGYSSIGVGRSGAADIRAHDAANRLVGNAVDAATLEVTMGGFRARVHGHASIAVTGAEGPITVNGTPDALYTTLDLADGDELAVGTPTFGLRTYIAIRGGFDVEPVLGSRSTDTMSGLGPSPLESGDVVAVGCDVSGWPAIDFAPPPERAKAVASVILGPRADWFTELAVNLLYQQHWSVTSDSNRVGIRLDGGRPLERASAGELPSEGMVPGALQVPPDGKPVLFLADHPVTGGYPVIGVVASEDLPVLGQLRPGDSLRFRPRPWAPAAPVRG</sequence>
<keyword evidence="2 5" id="KW-0378">Hydrolase</keyword>
<dbReference type="Pfam" id="PF02626">
    <property type="entry name" value="CT_A_B"/>
    <property type="match status" value="1"/>
</dbReference>
<accession>A0A177YK11</accession>